<dbReference type="InterPro" id="IPR029063">
    <property type="entry name" value="SAM-dependent_MTases_sf"/>
</dbReference>
<dbReference type="PANTHER" id="PTHR43619:SF2">
    <property type="entry name" value="S-ADENOSYL-L-METHIONINE-DEPENDENT METHYLTRANSFERASES SUPERFAMILY PROTEIN"/>
    <property type="match status" value="1"/>
</dbReference>
<sequence>MTPTARSDDDDWDIHTSVGYTALVVAAWRALHTATARPVARDDYAQRFVAAAADPYLSALLTEPDDTAAVFGHLYGVQTRFFDEFFTAAAETGIRQAVIVAAGLDTRAQRLNWPAGTVVYELDRPEVLAFKRDVLADLGARPAAGHAVVGCDLRQDWPAALAAAGFDAGVPAAWSLEGLLPYLTGPAQDALLTGIGALSAPGSRIATGALGSHLDPEALDAVIEQHPQLQGFREVDFGALTYDPAQRSDPAEWLAAHGWTVTAVSTTVDLQTARGETPPEVERAVDRVLRSQYVTAFRRGAADLP</sequence>
<dbReference type="EC" id="2.1.1.-" evidence="6"/>
<keyword evidence="4 7" id="KW-0808">Transferase</keyword>
<dbReference type="GO" id="GO:0032259">
    <property type="term" value="P:methylation"/>
    <property type="evidence" value="ECO:0007669"/>
    <property type="project" value="UniProtKB-KW"/>
</dbReference>
<dbReference type="RefSeq" id="WP_085111036.1">
    <property type="nucleotide sequence ID" value="NZ_JACKSN010000109.1"/>
</dbReference>
<proteinExistence type="inferred from homology"/>
<evidence type="ECO:0000256" key="6">
    <source>
        <dbReference type="RuleBase" id="RU362030"/>
    </source>
</evidence>
<dbReference type="AlphaFoldDB" id="A0A1X2EFU2"/>
<comment type="function">
    <text evidence="1 6">Exhibits S-adenosyl-L-methionine-dependent methyltransferase activity.</text>
</comment>
<evidence type="ECO:0000313" key="8">
    <source>
        <dbReference type="Proteomes" id="UP000193090"/>
    </source>
</evidence>
<dbReference type="Proteomes" id="UP000193090">
    <property type="component" value="Unassembled WGS sequence"/>
</dbReference>
<dbReference type="InterPro" id="IPR011610">
    <property type="entry name" value="SAM_mthyl_Trfase_ML2640-like"/>
</dbReference>
<evidence type="ECO:0000256" key="5">
    <source>
        <dbReference type="ARBA" id="ARBA00022691"/>
    </source>
</evidence>
<evidence type="ECO:0000256" key="1">
    <source>
        <dbReference type="ARBA" id="ARBA00003907"/>
    </source>
</evidence>
<organism evidence="7 8">
    <name type="scientific">Mycolicibacillus trivialis</name>
    <dbReference type="NCBI Taxonomy" id="1798"/>
    <lineage>
        <taxon>Bacteria</taxon>
        <taxon>Bacillati</taxon>
        <taxon>Actinomycetota</taxon>
        <taxon>Actinomycetes</taxon>
        <taxon>Mycobacteriales</taxon>
        <taxon>Mycobacteriaceae</taxon>
        <taxon>Mycolicibacillus</taxon>
    </lineage>
</organism>
<dbReference type="Gene3D" id="3.40.50.150">
    <property type="entry name" value="Vaccinia Virus protein VP39"/>
    <property type="match status" value="1"/>
</dbReference>
<keyword evidence="3 6" id="KW-0489">Methyltransferase</keyword>
<evidence type="ECO:0000256" key="3">
    <source>
        <dbReference type="ARBA" id="ARBA00022603"/>
    </source>
</evidence>
<dbReference type="Pfam" id="PF04072">
    <property type="entry name" value="LCM"/>
    <property type="match status" value="1"/>
</dbReference>
<name>A0A1X2EFU2_9MYCO</name>
<dbReference type="OrthoDB" id="9806164at2"/>
<evidence type="ECO:0000256" key="4">
    <source>
        <dbReference type="ARBA" id="ARBA00022679"/>
    </source>
</evidence>
<dbReference type="NCBIfam" id="TIGR00027">
    <property type="entry name" value="mthyl_TIGR00027"/>
    <property type="match status" value="1"/>
</dbReference>
<dbReference type="SUPFAM" id="SSF53335">
    <property type="entry name" value="S-adenosyl-L-methionine-dependent methyltransferases"/>
    <property type="match status" value="1"/>
</dbReference>
<dbReference type="EMBL" id="LQPZ01000041">
    <property type="protein sequence ID" value="ORX00585.1"/>
    <property type="molecule type" value="Genomic_DNA"/>
</dbReference>
<reference evidence="7 8" key="1">
    <citation type="submission" date="2016-01" db="EMBL/GenBank/DDBJ databases">
        <title>The new phylogeny of the genus Mycobacterium.</title>
        <authorList>
            <person name="Tarcisio F."/>
            <person name="Conor M."/>
            <person name="Antonella G."/>
            <person name="Elisabetta G."/>
            <person name="Giulia F.S."/>
            <person name="Sara T."/>
            <person name="Anna F."/>
            <person name="Clotilde B."/>
            <person name="Roberto B."/>
            <person name="Veronica D.S."/>
            <person name="Fabio R."/>
            <person name="Monica P."/>
            <person name="Olivier J."/>
            <person name="Enrico T."/>
            <person name="Nicola S."/>
        </authorList>
    </citation>
    <scope>NUCLEOTIDE SEQUENCE [LARGE SCALE GENOMIC DNA]</scope>
    <source>
        <strain evidence="7 8">DSM 44153</strain>
    </source>
</reference>
<evidence type="ECO:0000313" key="7">
    <source>
        <dbReference type="EMBL" id="ORX00585.1"/>
    </source>
</evidence>
<accession>A0A1X2EFU2</accession>
<keyword evidence="8" id="KW-1185">Reference proteome</keyword>
<comment type="similarity">
    <text evidence="2 6">Belongs to the UPF0677 family.</text>
</comment>
<keyword evidence="5 6" id="KW-0949">S-adenosyl-L-methionine</keyword>
<gene>
    <name evidence="7" type="ORF">AWC30_15145</name>
</gene>
<dbReference type="GO" id="GO:0008168">
    <property type="term" value="F:methyltransferase activity"/>
    <property type="evidence" value="ECO:0007669"/>
    <property type="project" value="UniProtKB-UniRule"/>
</dbReference>
<dbReference type="PANTHER" id="PTHR43619">
    <property type="entry name" value="S-ADENOSYL-L-METHIONINE-DEPENDENT METHYLTRANSFERASE YKTD-RELATED"/>
    <property type="match status" value="1"/>
</dbReference>
<dbReference type="STRING" id="1798.AWC30_15145"/>
<protein>
    <recommendedName>
        <fullName evidence="6">S-adenosyl-L-methionine-dependent methyltransferase</fullName>
        <ecNumber evidence="6">2.1.1.-</ecNumber>
    </recommendedName>
</protein>
<evidence type="ECO:0000256" key="2">
    <source>
        <dbReference type="ARBA" id="ARBA00008138"/>
    </source>
</evidence>
<comment type="caution">
    <text evidence="7">The sequence shown here is derived from an EMBL/GenBank/DDBJ whole genome shotgun (WGS) entry which is preliminary data.</text>
</comment>
<dbReference type="InterPro" id="IPR007213">
    <property type="entry name" value="Ppm1/Ppm2/Tcmp"/>
</dbReference>